<evidence type="ECO:0000256" key="1">
    <source>
        <dbReference type="SAM" id="MobiDB-lite"/>
    </source>
</evidence>
<protein>
    <submittedName>
        <fullName evidence="2">Uncharacterized protein</fullName>
    </submittedName>
</protein>
<dbReference type="EMBL" id="GISG01070013">
    <property type="protein sequence ID" value="MBA4629528.1"/>
    <property type="molecule type" value="Transcribed_RNA"/>
</dbReference>
<feature type="compositionally biased region" description="Basic and acidic residues" evidence="1">
    <location>
        <begin position="95"/>
        <end position="104"/>
    </location>
</feature>
<evidence type="ECO:0000313" key="2">
    <source>
        <dbReference type="EMBL" id="MBA4629528.1"/>
    </source>
</evidence>
<organism evidence="2">
    <name type="scientific">Opuntia streptacantha</name>
    <name type="common">Prickly pear cactus</name>
    <name type="synonym">Opuntia cardona</name>
    <dbReference type="NCBI Taxonomy" id="393608"/>
    <lineage>
        <taxon>Eukaryota</taxon>
        <taxon>Viridiplantae</taxon>
        <taxon>Streptophyta</taxon>
        <taxon>Embryophyta</taxon>
        <taxon>Tracheophyta</taxon>
        <taxon>Spermatophyta</taxon>
        <taxon>Magnoliopsida</taxon>
        <taxon>eudicotyledons</taxon>
        <taxon>Gunneridae</taxon>
        <taxon>Pentapetalae</taxon>
        <taxon>Caryophyllales</taxon>
        <taxon>Cactineae</taxon>
        <taxon>Cactaceae</taxon>
        <taxon>Opuntioideae</taxon>
        <taxon>Opuntia</taxon>
    </lineage>
</organism>
<reference evidence="2" key="1">
    <citation type="journal article" date="2013" name="J. Plant Res.">
        <title>Effect of fungi and light on seed germination of three Opuntia species from semiarid lands of central Mexico.</title>
        <authorList>
            <person name="Delgado-Sanchez P."/>
            <person name="Jimenez-Bremont J.F."/>
            <person name="Guerrero-Gonzalez Mde L."/>
            <person name="Flores J."/>
        </authorList>
    </citation>
    <scope>NUCLEOTIDE SEQUENCE</scope>
    <source>
        <tissue evidence="2">Cladode</tissue>
    </source>
</reference>
<dbReference type="AlphaFoldDB" id="A0A7C9D4I3"/>
<proteinExistence type="predicted"/>
<sequence length="104" mass="12595">MFYHFARNFMAQDTRTGKWNFTLNHMKIRMAYSAGLGFDENLISLRTRHVEFFDSEWLIWLSEHHPSHERTPTSHVIRSRREPSRRRNRVRRGYRAGDRGFNDA</sequence>
<feature type="compositionally biased region" description="Basic residues" evidence="1">
    <location>
        <begin position="83"/>
        <end position="94"/>
    </location>
</feature>
<accession>A0A7C9D4I3</accession>
<feature type="region of interest" description="Disordered" evidence="1">
    <location>
        <begin position="66"/>
        <end position="104"/>
    </location>
</feature>
<reference evidence="2" key="2">
    <citation type="submission" date="2020-07" db="EMBL/GenBank/DDBJ databases">
        <authorList>
            <person name="Vera ALvarez R."/>
            <person name="Arias-Moreno D.M."/>
            <person name="Jimenez-Jacinto V."/>
            <person name="Jimenez-Bremont J.F."/>
            <person name="Swaminathan K."/>
            <person name="Moose S.P."/>
            <person name="Guerrero-Gonzalez M.L."/>
            <person name="Marino-Ramirez L."/>
            <person name="Landsman D."/>
            <person name="Rodriguez-Kessler M."/>
            <person name="Delgado-Sanchez P."/>
        </authorList>
    </citation>
    <scope>NUCLEOTIDE SEQUENCE</scope>
    <source>
        <tissue evidence="2">Cladode</tissue>
    </source>
</reference>
<name>A0A7C9D4I3_OPUST</name>